<name>A0ABM7F1L6_9ACTN</name>
<proteinExistence type="predicted"/>
<evidence type="ECO:0000313" key="2">
    <source>
        <dbReference type="Proteomes" id="UP001321542"/>
    </source>
</evidence>
<dbReference type="RefSeq" id="WP_286247794.1">
    <property type="nucleotide sequence ID" value="NZ_AP018448.1"/>
</dbReference>
<gene>
    <name evidence="1" type="ORF">SGFS_009310</name>
</gene>
<reference evidence="1 2" key="1">
    <citation type="journal article" date="2010" name="ChemBioChem">
        <title>Cloning and characterization of the biosynthetic gene cluster of 16-membered macrolide antibiotic FD-891: involvement of a dual functional cytochrome P450 monooxygenase catalyzing epoxidation and hydroxylation.</title>
        <authorList>
            <person name="Kudo F."/>
            <person name="Motegi A."/>
            <person name="Mizoue K."/>
            <person name="Eguchi T."/>
        </authorList>
    </citation>
    <scope>NUCLEOTIDE SEQUENCE [LARGE SCALE GENOMIC DNA]</scope>
    <source>
        <strain evidence="1 2">A-8890</strain>
    </source>
</reference>
<evidence type="ECO:0000313" key="1">
    <source>
        <dbReference type="EMBL" id="BBC29637.1"/>
    </source>
</evidence>
<dbReference type="Proteomes" id="UP001321542">
    <property type="component" value="Chromosome"/>
</dbReference>
<protein>
    <recommendedName>
        <fullName evidence="3">Secreted protein</fullName>
    </recommendedName>
</protein>
<organism evidence="1 2">
    <name type="scientific">Streptomyces graminofaciens</name>
    <dbReference type="NCBI Taxonomy" id="68212"/>
    <lineage>
        <taxon>Bacteria</taxon>
        <taxon>Bacillati</taxon>
        <taxon>Actinomycetota</taxon>
        <taxon>Actinomycetes</taxon>
        <taxon>Kitasatosporales</taxon>
        <taxon>Streptomycetaceae</taxon>
        <taxon>Streptomyces</taxon>
    </lineage>
</organism>
<accession>A0ABM7F1L6</accession>
<sequence length="255" mass="27922">MSGHLTGLPRHHIGERVARPDEGNVSMNILKAAGRRRLGLLAPALAVLILPFSTGTASAAYDNSNLTPGWNPNSYPDVIADCDGGHGGMTPDLCQYHETKAWTALGKRHQATNVVANCAGSDNESYTFTASYATNTSYTYEEEQKLEVGSGFSDVFEGGVKASVSSTEKWTLGDTRTTTQTLTNTIRPGYKGAYWFAPYVRHSRGWLEVHYNKRNHGHYFWYYPGKGASKVGVDTPVALNSGELKGVMHWAVWKC</sequence>
<keyword evidence="2" id="KW-1185">Reference proteome</keyword>
<reference evidence="1 2" key="2">
    <citation type="journal article" date="2023" name="ChemBioChem">
        <title>Acyltransferase Domain Exchange between Two Independent Type I Polyketide Synthases in the Same Producer Strain of Macrolide Antibiotics.</title>
        <authorList>
            <person name="Kudo F."/>
            <person name="Kishikawa K."/>
            <person name="Tsuboi K."/>
            <person name="Kido T."/>
            <person name="Usui T."/>
            <person name="Hashimoto J."/>
            <person name="Shin-Ya K."/>
            <person name="Miyanaga A."/>
            <person name="Eguchi T."/>
        </authorList>
    </citation>
    <scope>NUCLEOTIDE SEQUENCE [LARGE SCALE GENOMIC DNA]</scope>
    <source>
        <strain evidence="1 2">A-8890</strain>
    </source>
</reference>
<dbReference type="EMBL" id="AP018448">
    <property type="protein sequence ID" value="BBC29637.1"/>
    <property type="molecule type" value="Genomic_DNA"/>
</dbReference>
<evidence type="ECO:0008006" key="3">
    <source>
        <dbReference type="Google" id="ProtNLM"/>
    </source>
</evidence>